<protein>
    <recommendedName>
        <fullName evidence="3">Thioesterase domain-containing protein</fullName>
    </recommendedName>
</protein>
<organism evidence="1 2">
    <name type="scientific">Haematococcus lacustris</name>
    <name type="common">Green alga</name>
    <name type="synonym">Haematococcus pluvialis</name>
    <dbReference type="NCBI Taxonomy" id="44745"/>
    <lineage>
        <taxon>Eukaryota</taxon>
        <taxon>Viridiplantae</taxon>
        <taxon>Chlorophyta</taxon>
        <taxon>core chlorophytes</taxon>
        <taxon>Chlorophyceae</taxon>
        <taxon>CS clade</taxon>
        <taxon>Chlamydomonadales</taxon>
        <taxon>Haematococcaceae</taxon>
        <taxon>Haematococcus</taxon>
    </lineage>
</organism>
<dbReference type="EMBL" id="BLLF01000828">
    <property type="protein sequence ID" value="GFH15277.1"/>
    <property type="molecule type" value="Genomic_DNA"/>
</dbReference>
<comment type="caution">
    <text evidence="1">The sequence shown here is derived from an EMBL/GenBank/DDBJ whole genome shotgun (WGS) entry which is preliminary data.</text>
</comment>
<dbReference type="InterPro" id="IPR029069">
    <property type="entry name" value="HotDog_dom_sf"/>
</dbReference>
<dbReference type="Gene3D" id="3.10.129.10">
    <property type="entry name" value="Hotdog Thioesterase"/>
    <property type="match status" value="1"/>
</dbReference>
<proteinExistence type="predicted"/>
<feature type="non-terminal residue" evidence="1">
    <location>
        <position position="1"/>
    </location>
</feature>
<feature type="non-terminal residue" evidence="1">
    <location>
        <position position="64"/>
    </location>
</feature>
<sequence length="64" mass="7049">MNSAYTARLEVDYKKKLPAGSLILVSTHLERVSGRKVWMTAQVSNGQGQVFATARALFVAPRMP</sequence>
<evidence type="ECO:0000313" key="1">
    <source>
        <dbReference type="EMBL" id="GFH15277.1"/>
    </source>
</evidence>
<dbReference type="CDD" id="cd03440">
    <property type="entry name" value="hot_dog"/>
    <property type="match status" value="1"/>
</dbReference>
<dbReference type="Proteomes" id="UP000485058">
    <property type="component" value="Unassembled WGS sequence"/>
</dbReference>
<evidence type="ECO:0000313" key="2">
    <source>
        <dbReference type="Proteomes" id="UP000485058"/>
    </source>
</evidence>
<dbReference type="AlphaFoldDB" id="A0A699YYB2"/>
<dbReference type="InterPro" id="IPR052061">
    <property type="entry name" value="PTE-AB_protein"/>
</dbReference>
<dbReference type="SUPFAM" id="SSF54637">
    <property type="entry name" value="Thioesterase/thiol ester dehydrase-isomerase"/>
    <property type="match status" value="1"/>
</dbReference>
<gene>
    <name evidence="1" type="ORF">HaLaN_11475</name>
</gene>
<name>A0A699YYB2_HAELA</name>
<dbReference type="PANTHER" id="PTHR47260:SF1">
    <property type="entry name" value="UPF0644 PROTEIN PB2B4.06"/>
    <property type="match status" value="1"/>
</dbReference>
<dbReference type="PANTHER" id="PTHR47260">
    <property type="entry name" value="UPF0644 PROTEIN PB2B4.06"/>
    <property type="match status" value="1"/>
</dbReference>
<accession>A0A699YYB2</accession>
<reference evidence="1 2" key="1">
    <citation type="submission" date="2020-02" db="EMBL/GenBank/DDBJ databases">
        <title>Draft genome sequence of Haematococcus lacustris strain NIES-144.</title>
        <authorList>
            <person name="Morimoto D."/>
            <person name="Nakagawa S."/>
            <person name="Yoshida T."/>
            <person name="Sawayama S."/>
        </authorList>
    </citation>
    <scope>NUCLEOTIDE SEQUENCE [LARGE SCALE GENOMIC DNA]</scope>
    <source>
        <strain evidence="1 2">NIES-144</strain>
    </source>
</reference>
<evidence type="ECO:0008006" key="3">
    <source>
        <dbReference type="Google" id="ProtNLM"/>
    </source>
</evidence>
<keyword evidence="2" id="KW-1185">Reference proteome</keyword>